<dbReference type="Pfam" id="PF07729">
    <property type="entry name" value="FCD"/>
    <property type="match status" value="1"/>
</dbReference>
<dbReference type="InterPro" id="IPR011711">
    <property type="entry name" value="GntR_C"/>
</dbReference>
<dbReference type="InterPro" id="IPR008920">
    <property type="entry name" value="TF_FadR/GntR_C"/>
</dbReference>
<dbReference type="GO" id="GO:0003700">
    <property type="term" value="F:DNA-binding transcription factor activity"/>
    <property type="evidence" value="ECO:0007669"/>
    <property type="project" value="InterPro"/>
</dbReference>
<protein>
    <recommendedName>
        <fullName evidence="4">HTH gntR-type domain-containing protein</fullName>
    </recommendedName>
</protein>
<dbReference type="SUPFAM" id="SSF46785">
    <property type="entry name" value="Winged helix' DNA-binding domain"/>
    <property type="match status" value="1"/>
</dbReference>
<dbReference type="SMART" id="SM00895">
    <property type="entry name" value="FCD"/>
    <property type="match status" value="1"/>
</dbReference>
<evidence type="ECO:0000256" key="2">
    <source>
        <dbReference type="ARBA" id="ARBA00023125"/>
    </source>
</evidence>
<reference evidence="5 6" key="1">
    <citation type="submission" date="2015-05" db="EMBL/GenBank/DDBJ databases">
        <title>Genome sequence of Mycobacterium haemophilum.</title>
        <authorList>
            <person name="Greninger A.L."/>
            <person name="Cunningham G."/>
            <person name="Miller S."/>
        </authorList>
    </citation>
    <scope>NUCLEOTIDE SEQUENCE [LARGE SCALE GENOMIC DNA]</scope>
    <source>
        <strain evidence="6">UC1</strain>
    </source>
</reference>
<sequence>MDLARDTVRGMILRGEITAGSRLTLTEVAHRIGTSVTPVREALRDLAATGLIDIDAHKGARVHAATTGELTEIYALRQMLEVRAMVEVAALEEEDRVVACILAGKLATQMEDEPDVAGWATLNLDFHARLAEPLRTPWPLLYCLVESLRNRSMLPVATALRAEPALMHQANCDHRDLVAAIRCGDTDRAARVATEHLGRTLEVLLRSFSG</sequence>
<name>A0A0I9U056_9MYCO</name>
<dbReference type="PANTHER" id="PTHR43537:SF24">
    <property type="entry name" value="GLUCONATE OPERON TRANSCRIPTIONAL REPRESSOR"/>
    <property type="match status" value="1"/>
</dbReference>
<evidence type="ECO:0000313" key="5">
    <source>
        <dbReference type="EMBL" id="KLO34200.1"/>
    </source>
</evidence>
<accession>A0A0I9U056</accession>
<dbReference type="PROSITE" id="PS50949">
    <property type="entry name" value="HTH_GNTR"/>
    <property type="match status" value="1"/>
</dbReference>
<keyword evidence="3" id="KW-0804">Transcription</keyword>
<gene>
    <name evidence="5" type="ORF">ABH38_19575</name>
</gene>
<keyword evidence="2" id="KW-0238">DNA-binding</keyword>
<feature type="domain" description="HTH gntR-type" evidence="4">
    <location>
        <begin position="1"/>
        <end position="65"/>
    </location>
</feature>
<dbReference type="PATRIC" id="fig|29311.18.peg.3111"/>
<evidence type="ECO:0000256" key="3">
    <source>
        <dbReference type="ARBA" id="ARBA00023163"/>
    </source>
</evidence>
<dbReference type="GO" id="GO:0003677">
    <property type="term" value="F:DNA binding"/>
    <property type="evidence" value="ECO:0007669"/>
    <property type="project" value="UniProtKB-KW"/>
</dbReference>
<dbReference type="Gene3D" id="1.10.10.10">
    <property type="entry name" value="Winged helix-like DNA-binding domain superfamily/Winged helix DNA-binding domain"/>
    <property type="match status" value="1"/>
</dbReference>
<dbReference type="InterPro" id="IPR036390">
    <property type="entry name" value="WH_DNA-bd_sf"/>
</dbReference>
<keyword evidence="1" id="KW-0805">Transcription regulation</keyword>
<dbReference type="Pfam" id="PF00392">
    <property type="entry name" value="GntR"/>
    <property type="match status" value="1"/>
</dbReference>
<dbReference type="Gene3D" id="1.20.120.530">
    <property type="entry name" value="GntR ligand-binding domain-like"/>
    <property type="match status" value="1"/>
</dbReference>
<dbReference type="RefSeq" id="WP_047316743.1">
    <property type="nucleotide sequence ID" value="NZ_LDPT01000040.1"/>
</dbReference>
<keyword evidence="6" id="KW-1185">Reference proteome</keyword>
<evidence type="ECO:0000259" key="4">
    <source>
        <dbReference type="PROSITE" id="PS50949"/>
    </source>
</evidence>
<dbReference type="PANTHER" id="PTHR43537">
    <property type="entry name" value="TRANSCRIPTIONAL REGULATOR, GNTR FAMILY"/>
    <property type="match status" value="1"/>
</dbReference>
<organism evidence="5 6">
    <name type="scientific">Mycobacterium haemophilum</name>
    <dbReference type="NCBI Taxonomy" id="29311"/>
    <lineage>
        <taxon>Bacteria</taxon>
        <taxon>Bacillati</taxon>
        <taxon>Actinomycetota</taxon>
        <taxon>Actinomycetes</taxon>
        <taxon>Mycobacteriales</taxon>
        <taxon>Mycobacteriaceae</taxon>
        <taxon>Mycobacterium</taxon>
    </lineage>
</organism>
<dbReference type="EMBL" id="LDPR01000031">
    <property type="protein sequence ID" value="KLO34200.1"/>
    <property type="molecule type" value="Genomic_DNA"/>
</dbReference>
<dbReference type="AlphaFoldDB" id="A0A0I9U056"/>
<dbReference type="SUPFAM" id="SSF48008">
    <property type="entry name" value="GntR ligand-binding domain-like"/>
    <property type="match status" value="1"/>
</dbReference>
<evidence type="ECO:0000313" key="6">
    <source>
        <dbReference type="Proteomes" id="UP000036334"/>
    </source>
</evidence>
<dbReference type="Proteomes" id="UP000036334">
    <property type="component" value="Unassembled WGS sequence"/>
</dbReference>
<evidence type="ECO:0000256" key="1">
    <source>
        <dbReference type="ARBA" id="ARBA00023015"/>
    </source>
</evidence>
<dbReference type="InterPro" id="IPR036388">
    <property type="entry name" value="WH-like_DNA-bd_sf"/>
</dbReference>
<comment type="caution">
    <text evidence="5">The sequence shown here is derived from an EMBL/GenBank/DDBJ whole genome shotgun (WGS) entry which is preliminary data.</text>
</comment>
<dbReference type="SMART" id="SM00345">
    <property type="entry name" value="HTH_GNTR"/>
    <property type="match status" value="1"/>
</dbReference>
<proteinExistence type="predicted"/>
<dbReference type="InterPro" id="IPR000524">
    <property type="entry name" value="Tscrpt_reg_HTH_GntR"/>
</dbReference>